<dbReference type="Gene3D" id="3.30.40.220">
    <property type="match status" value="2"/>
</dbReference>
<protein>
    <submittedName>
        <fullName evidence="1">Uncharacterized protein</fullName>
    </submittedName>
</protein>
<proteinExistence type="predicted"/>
<evidence type="ECO:0000313" key="1">
    <source>
        <dbReference type="EMBL" id="QHT80646.1"/>
    </source>
</evidence>
<dbReference type="EMBL" id="MN739974">
    <property type="protein sequence ID" value="QHT80646.1"/>
    <property type="molecule type" value="Genomic_DNA"/>
</dbReference>
<dbReference type="AlphaFoldDB" id="A0A6C0HKK4"/>
<name>A0A6C0HKK4_9ZZZZ</name>
<accession>A0A6C0HKK4</accession>
<reference evidence="1" key="1">
    <citation type="journal article" date="2020" name="Nature">
        <title>Giant virus diversity and host interactions through global metagenomics.</title>
        <authorList>
            <person name="Schulz F."/>
            <person name="Roux S."/>
            <person name="Paez-Espino D."/>
            <person name="Jungbluth S."/>
            <person name="Walsh D.A."/>
            <person name="Denef V.J."/>
            <person name="McMahon K.D."/>
            <person name="Konstantinidis K.T."/>
            <person name="Eloe-Fadrosh E.A."/>
            <person name="Kyrpides N.C."/>
            <person name="Woyke T."/>
        </authorList>
    </citation>
    <scope>NUCLEOTIDE SEQUENCE</scope>
    <source>
        <strain evidence="1">GVMAG-M-3300023184-121</strain>
    </source>
</reference>
<organism evidence="1">
    <name type="scientific">viral metagenome</name>
    <dbReference type="NCBI Taxonomy" id="1070528"/>
    <lineage>
        <taxon>unclassified sequences</taxon>
        <taxon>metagenomes</taxon>
        <taxon>organismal metagenomes</taxon>
    </lineage>
</organism>
<sequence length="772" mass="91172">MAKEIYCKAIVQQGLRKGQSCQRLPNKNAYCIYHQRNYEYDMAIEEGKNVCGMFFRGCNNERSEEDIKKGYKLCITCRNKKYRKEFTCQAPDCSFTIVKEDDKYCKKHIRNLLRDDEKINNIHYCDIARGCFQRVTEGERCDLCKQYEKDKVAPELVALRETYNVPFEIKDVSVLYHRQEERTISVAELWRCVQKNAYTRGLLFTLSESDFERLIIQSCYYCGFHSASRLNGIDRVDNNKGYIIANCIPCCKMCNVMKNMQHPLEFLDKVDGIAKYYLYKRTISEENICKWISYLSTGKRETYTDYTRKCKHTELEFLLSEKEYTGLINGVCYLCGIANRTNHSNGIDRFDSSIRCYSLDNSKTCCGHCNVMKGTLSYSDFIHKCIQIRHRICDCSVFLHVPIYDISKCRNESYTAEEIHNMMINGKYMNYLEWCKEHNKSPEFISAMNEIQHRTDIQTNNIIPHIVSELEKERSRKAHATDVKKNMHSTTLYCNLTQGKKELFLDWYDKNHDKTSLFDVQFEELLTKLPTVSRADGIELCKKFMYDEKNRRNIQLRREKESKVVIYSKPSFPKIVTSNIENTVIYPPIEPIAQKVQEIQDQKGYMKVSLPKQWKTKQIYEFIIANNENFYKTHCEQENTLPNTWEDDWIQFVLSVKGKSMEESEPIIKAFVENLRRIRHNALCAKDTVERDDRQQWPSHVVVRAFLDGKLDKFKAFTEAYTNEKPEEPKWVKRWADFVASLEQNRENEEILKNLCSKFMTAQRTKKYRAKK</sequence>